<accession>A0A2G6E239</accession>
<dbReference type="InterPro" id="IPR006004">
    <property type="entry name" value="SudA-like"/>
</dbReference>
<dbReference type="PANTHER" id="PTHR42783:SF3">
    <property type="entry name" value="GLUTAMATE SYNTHASE [NADPH] SMALL CHAIN-RELATED"/>
    <property type="match status" value="1"/>
</dbReference>
<dbReference type="Gene3D" id="1.10.1060.10">
    <property type="entry name" value="Alpha-helical ferredoxin"/>
    <property type="match status" value="1"/>
</dbReference>
<protein>
    <submittedName>
        <fullName evidence="4">Glutamate synthase (NADPH), homotetrameric</fullName>
    </submittedName>
</protein>
<evidence type="ECO:0000259" key="2">
    <source>
        <dbReference type="Pfam" id="PF07992"/>
    </source>
</evidence>
<dbReference type="Pfam" id="PF14691">
    <property type="entry name" value="Fer4_20"/>
    <property type="match status" value="1"/>
</dbReference>
<dbReference type="Proteomes" id="UP000229740">
    <property type="component" value="Unassembled WGS sequence"/>
</dbReference>
<gene>
    <name evidence="4" type="primary">gltA</name>
    <name evidence="4" type="ORF">CSB45_13020</name>
</gene>
<feature type="region of interest" description="Disordered" evidence="1">
    <location>
        <begin position="1"/>
        <end position="32"/>
    </location>
</feature>
<dbReference type="InterPro" id="IPR036188">
    <property type="entry name" value="FAD/NAD-bd_sf"/>
</dbReference>
<dbReference type="PANTHER" id="PTHR42783">
    <property type="entry name" value="GLUTAMATE SYNTHASE [NADPH] SMALL CHAIN"/>
    <property type="match status" value="1"/>
</dbReference>
<dbReference type="AlphaFoldDB" id="A0A2G6E239"/>
<evidence type="ECO:0000313" key="4">
    <source>
        <dbReference type="EMBL" id="PID56017.1"/>
    </source>
</evidence>
<sequence>MALSKEERKRRMRIPRHKMPAQSPAERSRNFQEVNSGYSPELAMEEAMRCIQCPAPKCVKGCPVKVKIPDFIACIAQGDFQEAARVLHEDNALPAVCGRVCPQEEQCESLCILGARGEAVAIGHLERFAADYEREHGNIEIPEIPKSSGKKIAIIGAGPSGLTAAGDLAKQGHGVTIFEALHLAGGVLMYGIPEFRLPKEIVGVEIDALTRLGVKIETSAVVGKTYTIDELFEIGFHAIYIANGAGLPKFMRIPGENLNGVYSANEYLTRSNLMKAYEFPHYDTPIARGRNVAVFGGGNVAMDAVRTALRLGAENAYLIYRRSEVEMPARNEEIEHAKEEGIQFHLLTNPTHILGDEQGRVKGVQCLKMELGEPDASGRRRPIPIEGSEFIVDVDTVIVAIGTGPNPLLAQSTPDLEMNTWGYIVTDDKTGATNKAGVFAGGDIVRGAATVILAMGDGRVAAKAIHDYVMSR</sequence>
<name>A0A2G6E239_9BACT</name>
<feature type="domain" description="Dihydroprymidine dehydrogenase" evidence="3">
    <location>
        <begin position="27"/>
        <end position="137"/>
    </location>
</feature>
<dbReference type="InterPro" id="IPR028261">
    <property type="entry name" value="DPD_II"/>
</dbReference>
<organism evidence="4 5">
    <name type="scientific">candidate division KSB3 bacterium</name>
    <dbReference type="NCBI Taxonomy" id="2044937"/>
    <lineage>
        <taxon>Bacteria</taxon>
        <taxon>candidate division KSB3</taxon>
    </lineage>
</organism>
<dbReference type="InterPro" id="IPR023753">
    <property type="entry name" value="FAD/NAD-binding_dom"/>
</dbReference>
<dbReference type="NCBIfam" id="TIGR01316">
    <property type="entry name" value="gltA"/>
    <property type="match status" value="1"/>
</dbReference>
<reference evidence="4 5" key="1">
    <citation type="submission" date="2017-10" db="EMBL/GenBank/DDBJ databases">
        <title>Novel microbial diversity and functional potential in the marine mammal oral microbiome.</title>
        <authorList>
            <person name="Dudek N.K."/>
            <person name="Sun C.L."/>
            <person name="Burstein D."/>
            <person name="Kantor R.S."/>
            <person name="Aliaga Goltsman D.S."/>
            <person name="Bik E.M."/>
            <person name="Thomas B.C."/>
            <person name="Banfield J.F."/>
            <person name="Relman D.A."/>
        </authorList>
    </citation>
    <scope>NUCLEOTIDE SEQUENCE [LARGE SCALE GENOMIC DNA]</scope>
    <source>
        <strain evidence="4">DOLZORAL124_49_17</strain>
    </source>
</reference>
<dbReference type="Pfam" id="PF07992">
    <property type="entry name" value="Pyr_redox_2"/>
    <property type="match status" value="1"/>
</dbReference>
<feature type="domain" description="FAD/NAD(P)-binding" evidence="2">
    <location>
        <begin position="151"/>
        <end position="458"/>
    </location>
</feature>
<dbReference type="GO" id="GO:0016491">
    <property type="term" value="F:oxidoreductase activity"/>
    <property type="evidence" value="ECO:0007669"/>
    <property type="project" value="InterPro"/>
</dbReference>
<dbReference type="Gene3D" id="3.50.50.60">
    <property type="entry name" value="FAD/NAD(P)-binding domain"/>
    <property type="match status" value="2"/>
</dbReference>
<dbReference type="InterPro" id="IPR009051">
    <property type="entry name" value="Helical_ferredxn"/>
</dbReference>
<evidence type="ECO:0000256" key="1">
    <source>
        <dbReference type="SAM" id="MobiDB-lite"/>
    </source>
</evidence>
<dbReference type="PRINTS" id="PR00419">
    <property type="entry name" value="ADXRDTASE"/>
</dbReference>
<feature type="compositionally biased region" description="Basic residues" evidence="1">
    <location>
        <begin position="10"/>
        <end position="19"/>
    </location>
</feature>
<evidence type="ECO:0000259" key="3">
    <source>
        <dbReference type="Pfam" id="PF14691"/>
    </source>
</evidence>
<dbReference type="SUPFAM" id="SSF46548">
    <property type="entry name" value="alpha-helical ferredoxin"/>
    <property type="match status" value="1"/>
</dbReference>
<comment type="caution">
    <text evidence="4">The sequence shown here is derived from an EMBL/GenBank/DDBJ whole genome shotgun (WGS) entry which is preliminary data.</text>
</comment>
<proteinExistence type="predicted"/>
<evidence type="ECO:0000313" key="5">
    <source>
        <dbReference type="Proteomes" id="UP000229740"/>
    </source>
</evidence>
<dbReference type="GO" id="GO:0051536">
    <property type="term" value="F:iron-sulfur cluster binding"/>
    <property type="evidence" value="ECO:0007669"/>
    <property type="project" value="InterPro"/>
</dbReference>
<dbReference type="SUPFAM" id="SSF51971">
    <property type="entry name" value="Nucleotide-binding domain"/>
    <property type="match status" value="1"/>
</dbReference>
<dbReference type="EMBL" id="PDPS01000039">
    <property type="protein sequence ID" value="PID56017.1"/>
    <property type="molecule type" value="Genomic_DNA"/>
</dbReference>